<dbReference type="HOGENOM" id="CLU_3292852_0_0_4"/>
<name>F2B8H9_9NEIS</name>
<keyword evidence="1" id="KW-1133">Transmembrane helix</keyword>
<keyword evidence="1" id="KW-0812">Transmembrane</keyword>
<comment type="caution">
    <text evidence="2">The sequence shown here is derived from an EMBL/GenBank/DDBJ whole genome shotgun (WGS) entry which is preliminary data.</text>
</comment>
<accession>F2B8H9</accession>
<keyword evidence="3" id="KW-1185">Reference proteome</keyword>
<dbReference type="Proteomes" id="UP000004105">
    <property type="component" value="Unassembled WGS sequence"/>
</dbReference>
<feature type="transmembrane region" description="Helical" evidence="1">
    <location>
        <begin position="14"/>
        <end position="35"/>
    </location>
</feature>
<dbReference type="EMBL" id="AFAY01000002">
    <property type="protein sequence ID" value="EGF12274.1"/>
    <property type="molecule type" value="Genomic_DNA"/>
</dbReference>
<evidence type="ECO:0000313" key="3">
    <source>
        <dbReference type="Proteomes" id="UP000004105"/>
    </source>
</evidence>
<keyword evidence="1" id="KW-0472">Membrane</keyword>
<reference evidence="2 3" key="1">
    <citation type="submission" date="2011-02" db="EMBL/GenBank/DDBJ databases">
        <authorList>
            <person name="Muzny D."/>
            <person name="Qin X."/>
            <person name="Deng J."/>
            <person name="Jiang H."/>
            <person name="Liu Y."/>
            <person name="Qu J."/>
            <person name="Song X.-Z."/>
            <person name="Zhang L."/>
            <person name="Thornton R."/>
            <person name="Coyle M."/>
            <person name="Francisco L."/>
            <person name="Jackson L."/>
            <person name="Javaid M."/>
            <person name="Korchina V."/>
            <person name="Kovar C."/>
            <person name="Mata R."/>
            <person name="Mathew T."/>
            <person name="Ngo R."/>
            <person name="Nguyen L."/>
            <person name="Nguyen N."/>
            <person name="Okwuonu G."/>
            <person name="Ongeri F."/>
            <person name="Pham C."/>
            <person name="Simmons D."/>
            <person name="Wilczek-Boney K."/>
            <person name="Hale W."/>
            <person name="Jakkamsetti A."/>
            <person name="Pham P."/>
            <person name="Ruth R."/>
            <person name="San Lucas F."/>
            <person name="Warren J."/>
            <person name="Zhang J."/>
            <person name="Zhao Z."/>
            <person name="Zhou C."/>
            <person name="Zhu D."/>
            <person name="Lee S."/>
            <person name="Bess C."/>
            <person name="Blankenburg K."/>
            <person name="Forbes L."/>
            <person name="Fu Q."/>
            <person name="Gubbala S."/>
            <person name="Hirani K."/>
            <person name="Jayaseelan J.C."/>
            <person name="Lara F."/>
            <person name="Munidasa M."/>
            <person name="Palculict T."/>
            <person name="Patil S."/>
            <person name="Pu L.-L."/>
            <person name="Saada N."/>
            <person name="Tang L."/>
            <person name="Weissenberger G."/>
            <person name="Zhu Y."/>
            <person name="Hemphill L."/>
            <person name="Shang Y."/>
            <person name="Youmans B."/>
            <person name="Ayvaz T."/>
            <person name="Ross M."/>
            <person name="Santibanez J."/>
            <person name="Aqrawi P."/>
            <person name="Gross S."/>
            <person name="Joshi V."/>
            <person name="Fowler G."/>
            <person name="Nazareth L."/>
            <person name="Reid J."/>
            <person name="Worley K."/>
            <person name="Petrosino J."/>
            <person name="Highlander S."/>
            <person name="Gibbs R."/>
        </authorList>
    </citation>
    <scope>NUCLEOTIDE SEQUENCE [LARGE SCALE GENOMIC DNA]</scope>
    <source>
        <strain evidence="2 3">ATCC BAA-1200</strain>
    </source>
</reference>
<sequence length="40" mass="4565">MSGLILVYQIENSILLQIIAFLPFAMLIVVMEVACRKRVQ</sequence>
<dbReference type="AlphaFoldDB" id="F2B8H9"/>
<evidence type="ECO:0000256" key="1">
    <source>
        <dbReference type="SAM" id="Phobius"/>
    </source>
</evidence>
<evidence type="ECO:0000313" key="2">
    <source>
        <dbReference type="EMBL" id="EGF12274.1"/>
    </source>
</evidence>
<gene>
    <name evidence="2" type="ORF">HMPREF9123_0063</name>
</gene>
<protein>
    <submittedName>
        <fullName evidence="2">Uncharacterized protein</fullName>
    </submittedName>
</protein>
<organism evidence="2 3">
    <name type="scientific">Neisseria bacilliformis ATCC BAA-1200</name>
    <dbReference type="NCBI Taxonomy" id="888742"/>
    <lineage>
        <taxon>Bacteria</taxon>
        <taxon>Pseudomonadati</taxon>
        <taxon>Pseudomonadota</taxon>
        <taxon>Betaproteobacteria</taxon>
        <taxon>Neisseriales</taxon>
        <taxon>Neisseriaceae</taxon>
        <taxon>Neisseria</taxon>
    </lineage>
</organism>
<proteinExistence type="predicted"/>